<evidence type="ECO:0000313" key="3">
    <source>
        <dbReference type="Proteomes" id="UP000318102"/>
    </source>
</evidence>
<feature type="transmembrane region" description="Helical" evidence="1">
    <location>
        <begin position="54"/>
        <end position="76"/>
    </location>
</feature>
<evidence type="ECO:0000256" key="1">
    <source>
        <dbReference type="SAM" id="Phobius"/>
    </source>
</evidence>
<dbReference type="Proteomes" id="UP000318102">
    <property type="component" value="Unassembled WGS sequence"/>
</dbReference>
<protein>
    <recommendedName>
        <fullName evidence="4">DUF4367 domain-containing protein</fullName>
    </recommendedName>
</protein>
<evidence type="ECO:0008006" key="4">
    <source>
        <dbReference type="Google" id="ProtNLM"/>
    </source>
</evidence>
<comment type="caution">
    <text evidence="2">The sequence shown here is derived from an EMBL/GenBank/DDBJ whole genome shotgun (WGS) entry which is preliminary data.</text>
</comment>
<name>A0A559IPV2_9BACL</name>
<dbReference type="OrthoDB" id="2471945at2"/>
<reference evidence="2 3" key="1">
    <citation type="submission" date="2019-07" db="EMBL/GenBank/DDBJ databases">
        <authorList>
            <person name="Kim J."/>
        </authorList>
    </citation>
    <scope>NUCLEOTIDE SEQUENCE [LARGE SCALE GENOMIC DNA]</scope>
    <source>
        <strain evidence="2 3">N4</strain>
    </source>
</reference>
<dbReference type="RefSeq" id="WP_144992383.1">
    <property type="nucleotide sequence ID" value="NZ_VNJK01000002.1"/>
</dbReference>
<keyword evidence="1" id="KW-0812">Transmembrane</keyword>
<evidence type="ECO:0000313" key="2">
    <source>
        <dbReference type="EMBL" id="TVX89672.1"/>
    </source>
</evidence>
<dbReference type="AlphaFoldDB" id="A0A559IPV2"/>
<proteinExistence type="predicted"/>
<keyword evidence="1" id="KW-1133">Transmembrane helix</keyword>
<sequence length="326" mass="36337">MSIETKLKKEFEQYKQAVSCPPSVDSRMMALYRSHMVQTREGPSMLRKWNLPRLAVITVLAATLLGFTYAGMSFLFEESKGNISVTMSAISEEVTLNKEQLTSISRSLADVKEQLQIGENALVYFADLEGEEVLQGKPLFPVSRPAVNENLENWKLSIPHAGVADSVPSNILDDFLFEGGMKGSPFGLFFSDSFTETLDELKRESKDTGKKVVWRKEVSSSEGPLNIFTSIYRNSKQQAIYVGVETSSEKISIKGIIPSSSSYETLNINGSQAHYTRDDNSLFSTSLTYQEVMWMEIHEGQTFVYRVASDSSAITKEQLVQAAKGL</sequence>
<keyword evidence="3" id="KW-1185">Reference proteome</keyword>
<gene>
    <name evidence="2" type="ORF">FPZ44_18080</name>
</gene>
<keyword evidence="1" id="KW-0472">Membrane</keyword>
<organism evidence="2 3">
    <name type="scientific">Paenibacillus agilis</name>
    <dbReference type="NCBI Taxonomy" id="3020863"/>
    <lineage>
        <taxon>Bacteria</taxon>
        <taxon>Bacillati</taxon>
        <taxon>Bacillota</taxon>
        <taxon>Bacilli</taxon>
        <taxon>Bacillales</taxon>
        <taxon>Paenibacillaceae</taxon>
        <taxon>Paenibacillus</taxon>
    </lineage>
</organism>
<dbReference type="EMBL" id="VNJK01000002">
    <property type="protein sequence ID" value="TVX89672.1"/>
    <property type="molecule type" value="Genomic_DNA"/>
</dbReference>
<accession>A0A559IPV2</accession>